<evidence type="ECO:0000313" key="1">
    <source>
        <dbReference type="EMBL" id="KAG8561245.1"/>
    </source>
</evidence>
<proteinExistence type="predicted"/>
<comment type="caution">
    <text evidence="1">The sequence shown here is derived from an EMBL/GenBank/DDBJ whole genome shotgun (WGS) entry which is preliminary data.</text>
</comment>
<name>A0AAV7APA2_ENGPU</name>
<dbReference type="EMBL" id="WNYA01000007">
    <property type="protein sequence ID" value="KAG8561245.1"/>
    <property type="molecule type" value="Genomic_DNA"/>
</dbReference>
<organism evidence="1 2">
    <name type="scientific">Engystomops pustulosus</name>
    <name type="common">Tungara frog</name>
    <name type="synonym">Physalaemus pustulosus</name>
    <dbReference type="NCBI Taxonomy" id="76066"/>
    <lineage>
        <taxon>Eukaryota</taxon>
        <taxon>Metazoa</taxon>
        <taxon>Chordata</taxon>
        <taxon>Craniata</taxon>
        <taxon>Vertebrata</taxon>
        <taxon>Euteleostomi</taxon>
        <taxon>Amphibia</taxon>
        <taxon>Batrachia</taxon>
        <taxon>Anura</taxon>
        <taxon>Neobatrachia</taxon>
        <taxon>Hyloidea</taxon>
        <taxon>Leptodactylidae</taxon>
        <taxon>Leiuperinae</taxon>
        <taxon>Engystomops</taxon>
    </lineage>
</organism>
<dbReference type="Proteomes" id="UP000824782">
    <property type="component" value="Unassembled WGS sequence"/>
</dbReference>
<accession>A0AAV7APA2</accession>
<keyword evidence="2" id="KW-1185">Reference proteome</keyword>
<sequence>MKMGLNYNNGCKGSAVFRGKGRFFYSCISILYNLLNVSYNARRTTCFVCQCDMNNTCKFSIQCEYKSTSMEECQFCIIPKIYGKEFKDSRPNVEGRFFRCLL</sequence>
<dbReference type="AlphaFoldDB" id="A0AAV7APA2"/>
<gene>
    <name evidence="1" type="ORF">GDO81_015303</name>
</gene>
<protein>
    <submittedName>
        <fullName evidence="1">Uncharacterized protein</fullName>
    </submittedName>
</protein>
<evidence type="ECO:0000313" key="2">
    <source>
        <dbReference type="Proteomes" id="UP000824782"/>
    </source>
</evidence>
<reference evidence="1" key="1">
    <citation type="thesis" date="2020" institute="ProQuest LLC" country="789 East Eisenhower Parkway, Ann Arbor, MI, USA">
        <title>Comparative Genomics and Chromosome Evolution.</title>
        <authorList>
            <person name="Mudd A.B."/>
        </authorList>
    </citation>
    <scope>NUCLEOTIDE SEQUENCE</scope>
    <source>
        <strain evidence="1">237g6f4</strain>
        <tissue evidence="1">Blood</tissue>
    </source>
</reference>